<dbReference type="STRING" id="1577791.Mpt1_c13650"/>
<accession>A0A0A7LI98</accession>
<protein>
    <submittedName>
        <fullName evidence="1">Uncharacterized protein</fullName>
    </submittedName>
</protein>
<dbReference type="GeneID" id="24819025"/>
<dbReference type="InterPro" id="IPR012041">
    <property type="entry name" value="Znf_CPxCG-like"/>
</dbReference>
<dbReference type="AlphaFoldDB" id="A0A0A7LI98"/>
<dbReference type="Proteomes" id="UP000030787">
    <property type="component" value="Chromosome"/>
</dbReference>
<keyword evidence="2" id="KW-1185">Reference proteome</keyword>
<name>A0A0A7LI98_9ARCH</name>
<organism evidence="1 2">
    <name type="scientific">Candidatus Methanoplasma termitum</name>
    <dbReference type="NCBI Taxonomy" id="1577791"/>
    <lineage>
        <taxon>Archaea</taxon>
        <taxon>Methanobacteriati</taxon>
        <taxon>Thermoplasmatota</taxon>
        <taxon>Thermoplasmata</taxon>
        <taxon>Methanomassiliicoccales</taxon>
        <taxon>Methanomassiliicoccaceae</taxon>
        <taxon>Candidatus Methanoplasma</taxon>
    </lineage>
</organism>
<evidence type="ECO:0000313" key="2">
    <source>
        <dbReference type="Proteomes" id="UP000030787"/>
    </source>
</evidence>
<evidence type="ECO:0000313" key="1">
    <source>
        <dbReference type="EMBL" id="AIZ57226.1"/>
    </source>
</evidence>
<gene>
    <name evidence="1" type="ORF">Mpt1_c13650</name>
</gene>
<dbReference type="HOGENOM" id="CLU_110112_1_0_2"/>
<dbReference type="PANTHER" id="PTHR42195:SF1">
    <property type="entry name" value="ZINC FINGER PROTEIN"/>
    <property type="match status" value="1"/>
</dbReference>
<dbReference type="PANTHER" id="PTHR42195">
    <property type="entry name" value="UCP015877 FAMILY PROTEIN"/>
    <property type="match status" value="1"/>
</dbReference>
<proteinExistence type="predicted"/>
<dbReference type="KEGG" id="mear:Mpt1_c13650"/>
<dbReference type="RefSeq" id="WP_048114032.1">
    <property type="nucleotide sequence ID" value="NZ_CP010070.1"/>
</dbReference>
<reference evidence="1 2" key="1">
    <citation type="journal article" date="2014" name="Appl. Environ. Microbiol.">
        <title>Comparative Genome Analysis of 'Candidatus Methanoplasma termitum' Indicates a New Mode of Energy Metabolism in the Seventh Order of Methanogens.</title>
        <authorList>
            <person name="Lang K."/>
            <person name="Schuldes J."/>
            <person name="Klingl A."/>
            <person name="Poehlein A."/>
            <person name="Daniel R."/>
            <person name="Brune A."/>
        </authorList>
    </citation>
    <scope>NUCLEOTIDE SEQUENCE [LARGE SCALE GENOMIC DNA]</scope>
    <source>
        <strain evidence="2">Mpt1</strain>
    </source>
</reference>
<dbReference type="EMBL" id="CP010070">
    <property type="protein sequence ID" value="AIZ57226.1"/>
    <property type="molecule type" value="Genomic_DNA"/>
</dbReference>
<dbReference type="Pfam" id="PF19769">
    <property type="entry name" value="CPxCG_zf"/>
    <property type="match status" value="1"/>
</dbReference>
<sequence length="220" mass="25294">MKNREMPESLYIKCPDCEDITEHDILKGRMGKDNITGTFRCTECGRVFSDTVRIPRILKVKVLFSDADKTETIDTELESNEILRIGDEFYLEDGRRVCITQIEAIDGKNGKKFQADQIKALWVKQFDVLSVKVSVNDGQKTYSVRTPAEPDDEFATGMILSFENFDTIVHAIKTKEKLIKNGTAEAREITRIYGKMRKKRYEVLDLEEDNDPDGFDFDDD</sequence>
<dbReference type="OrthoDB" id="23364at2157"/>